<dbReference type="InParanoid" id="A9AXM7"/>
<dbReference type="BioCyc" id="HAUR316274:GHYA-805-MONOMER"/>
<dbReference type="EMBL" id="CP000875">
    <property type="protein sequence ID" value="ABX03441.1"/>
    <property type="molecule type" value="Genomic_DNA"/>
</dbReference>
<accession>A9AXM7</accession>
<evidence type="ECO:0000313" key="2">
    <source>
        <dbReference type="Proteomes" id="UP000000787"/>
    </source>
</evidence>
<sequence length="182" mass="20913">MRRGVFMQRRMLLHHPARDHWLVIAATDSQPCTAVSEPLHPDQLGFPLATFPLHPLEQHTEPFDLSEYVCIRTNREESTANEIADMLNSAIMMELDQTAVTLGFSEGDQFFKQQPQRYVQEIAHWLNTPPSNLNLEYLLIDQTETQALFQIRDPTTRQVWRLTRTMPGVDAKPDGVGWGWSA</sequence>
<dbReference type="AlphaFoldDB" id="A9AXM7"/>
<protein>
    <submittedName>
        <fullName evidence="1">Uncharacterized protein</fullName>
    </submittedName>
</protein>
<evidence type="ECO:0000313" key="1">
    <source>
        <dbReference type="EMBL" id="ABX03441.1"/>
    </source>
</evidence>
<proteinExistence type="predicted"/>
<keyword evidence="2" id="KW-1185">Reference proteome</keyword>
<dbReference type="HOGENOM" id="CLU_1480114_0_0_0"/>
<reference evidence="1 2" key="1">
    <citation type="journal article" date="2011" name="Stand. Genomic Sci.">
        <title>Complete genome sequence of the filamentous gliding predatory bacterium Herpetosiphon aurantiacus type strain (114-95(T)).</title>
        <authorList>
            <person name="Kiss H."/>
            <person name="Nett M."/>
            <person name="Domin N."/>
            <person name="Martin K."/>
            <person name="Maresca J.A."/>
            <person name="Copeland A."/>
            <person name="Lapidus A."/>
            <person name="Lucas S."/>
            <person name="Berry K.W."/>
            <person name="Glavina Del Rio T."/>
            <person name="Dalin E."/>
            <person name="Tice H."/>
            <person name="Pitluck S."/>
            <person name="Richardson P."/>
            <person name="Bruce D."/>
            <person name="Goodwin L."/>
            <person name="Han C."/>
            <person name="Detter J.C."/>
            <person name="Schmutz J."/>
            <person name="Brettin T."/>
            <person name="Land M."/>
            <person name="Hauser L."/>
            <person name="Kyrpides N.C."/>
            <person name="Ivanova N."/>
            <person name="Goker M."/>
            <person name="Woyke T."/>
            <person name="Klenk H.P."/>
            <person name="Bryant D.A."/>
        </authorList>
    </citation>
    <scope>NUCLEOTIDE SEQUENCE [LARGE SCALE GENOMIC DNA]</scope>
    <source>
        <strain evidence="2">ATCC 23779 / DSM 785 / 114-95</strain>
    </source>
</reference>
<dbReference type="STRING" id="316274.Haur_0793"/>
<gene>
    <name evidence="1" type="ordered locus">Haur_0793</name>
</gene>
<dbReference type="Proteomes" id="UP000000787">
    <property type="component" value="Chromosome"/>
</dbReference>
<name>A9AXM7_HERA2</name>
<organism evidence="1 2">
    <name type="scientific">Herpetosiphon aurantiacus (strain ATCC 23779 / DSM 785 / 114-95)</name>
    <dbReference type="NCBI Taxonomy" id="316274"/>
    <lineage>
        <taxon>Bacteria</taxon>
        <taxon>Bacillati</taxon>
        <taxon>Chloroflexota</taxon>
        <taxon>Chloroflexia</taxon>
        <taxon>Herpetosiphonales</taxon>
        <taxon>Herpetosiphonaceae</taxon>
        <taxon>Herpetosiphon</taxon>
    </lineage>
</organism>
<dbReference type="KEGG" id="hau:Haur_0793"/>